<dbReference type="Gene3D" id="3.40.50.850">
    <property type="entry name" value="Isochorismatase-like"/>
    <property type="match status" value="1"/>
</dbReference>
<evidence type="ECO:0000313" key="3">
    <source>
        <dbReference type="EMBL" id="TKW56961.1"/>
    </source>
</evidence>
<dbReference type="Pfam" id="PF00857">
    <property type="entry name" value="Isochorismatase"/>
    <property type="match status" value="1"/>
</dbReference>
<dbReference type="PANTHER" id="PTHR14119">
    <property type="entry name" value="HYDROLASE"/>
    <property type="match status" value="1"/>
</dbReference>
<reference evidence="3 4" key="1">
    <citation type="journal article" date="2019" name="PLoS ONE">
        <title>Comparative genome analysis indicates high evolutionary potential of pathogenicity genes in Colletotrichum tanaceti.</title>
        <authorList>
            <person name="Lelwala R.V."/>
            <person name="Korhonen P.K."/>
            <person name="Young N.D."/>
            <person name="Scott J.B."/>
            <person name="Ades P.A."/>
            <person name="Gasser R.B."/>
            <person name="Taylor P.W.J."/>
        </authorList>
    </citation>
    <scope>NUCLEOTIDE SEQUENCE [LARGE SCALE GENOMIC DNA]</scope>
    <source>
        <strain evidence="3">BRIP57314</strain>
    </source>
</reference>
<evidence type="ECO:0000313" key="4">
    <source>
        <dbReference type="Proteomes" id="UP000310108"/>
    </source>
</evidence>
<comment type="caution">
    <text evidence="3">The sequence shown here is derived from an EMBL/GenBank/DDBJ whole genome shotgun (WGS) entry which is preliminary data.</text>
</comment>
<keyword evidence="4" id="KW-1185">Reference proteome</keyword>
<organism evidence="3 4">
    <name type="scientific">Colletotrichum tanaceti</name>
    <dbReference type="NCBI Taxonomy" id="1306861"/>
    <lineage>
        <taxon>Eukaryota</taxon>
        <taxon>Fungi</taxon>
        <taxon>Dikarya</taxon>
        <taxon>Ascomycota</taxon>
        <taxon>Pezizomycotina</taxon>
        <taxon>Sordariomycetes</taxon>
        <taxon>Hypocreomycetidae</taxon>
        <taxon>Glomerellales</taxon>
        <taxon>Glomerellaceae</taxon>
        <taxon>Colletotrichum</taxon>
        <taxon>Colletotrichum destructivum species complex</taxon>
    </lineage>
</organism>
<gene>
    <name evidence="3" type="ORF">CTA1_7999</name>
</gene>
<dbReference type="STRING" id="1306861.A0A4U6XMQ7"/>
<feature type="domain" description="Isochorismatase-like" evidence="2">
    <location>
        <begin position="50"/>
        <end position="201"/>
    </location>
</feature>
<name>A0A4U6XMQ7_9PEZI</name>
<dbReference type="SUPFAM" id="SSF52499">
    <property type="entry name" value="Isochorismatase-like hydrolases"/>
    <property type="match status" value="1"/>
</dbReference>
<protein>
    <submittedName>
        <fullName evidence="3">Isochorismatase family protein 1B</fullName>
    </submittedName>
</protein>
<evidence type="ECO:0000256" key="1">
    <source>
        <dbReference type="ARBA" id="ARBA00006336"/>
    </source>
</evidence>
<comment type="similarity">
    <text evidence="1">Belongs to the isochorismatase family.</text>
</comment>
<dbReference type="PANTHER" id="PTHR14119:SF3">
    <property type="entry name" value="ISOCHORISMATASE DOMAIN-CONTAINING PROTEIN 2"/>
    <property type="match status" value="1"/>
</dbReference>
<evidence type="ECO:0000259" key="2">
    <source>
        <dbReference type="Pfam" id="PF00857"/>
    </source>
</evidence>
<dbReference type="InterPro" id="IPR000868">
    <property type="entry name" value="Isochorismatase-like_dom"/>
</dbReference>
<accession>A0A4U6XMQ7</accession>
<dbReference type="Proteomes" id="UP000310108">
    <property type="component" value="Unassembled WGS sequence"/>
</dbReference>
<proteinExistence type="inferred from homology"/>
<sequence length="241" mass="26699">MPTASTLRIPFQCAAQLIRPRRPHRLLLRPRFLTTATMSDTAARRLQRPVIFVCDLQDKFRNAIFEFDKVVKTTSKLLRAAETLNIPVYTTTQNRARLGDTVSELAPFLKESALVRAPVDKTKFSMWVPEIAAQFNGKGAHEFLVVGIESHICVTQTALDLLAAGHKVYVLADGVSSCNREEVPIALARLRHEGVTVTTSESVIYEMTGDAARPEFKSIVGLVKDTGKDTKEILQALAPKI</sequence>
<dbReference type="InterPro" id="IPR050993">
    <property type="entry name" value="Isochorismatase_domain"/>
</dbReference>
<dbReference type="EMBL" id="PJEX01000054">
    <property type="protein sequence ID" value="TKW56961.1"/>
    <property type="molecule type" value="Genomic_DNA"/>
</dbReference>
<dbReference type="AlphaFoldDB" id="A0A4U6XMQ7"/>
<dbReference type="InterPro" id="IPR036380">
    <property type="entry name" value="Isochorismatase-like_sf"/>
</dbReference>